<dbReference type="AlphaFoldDB" id="A0AAE0PAS6"/>
<reference evidence="2" key="1">
    <citation type="journal article" date="2023" name="Mol. Phylogenet. Evol.">
        <title>Genome-scale phylogeny and comparative genomics of the fungal order Sordariales.</title>
        <authorList>
            <person name="Hensen N."/>
            <person name="Bonometti L."/>
            <person name="Westerberg I."/>
            <person name="Brannstrom I.O."/>
            <person name="Guillou S."/>
            <person name="Cros-Aarteil S."/>
            <person name="Calhoun S."/>
            <person name="Haridas S."/>
            <person name="Kuo A."/>
            <person name="Mondo S."/>
            <person name="Pangilinan J."/>
            <person name="Riley R."/>
            <person name="LaButti K."/>
            <person name="Andreopoulos B."/>
            <person name="Lipzen A."/>
            <person name="Chen C."/>
            <person name="Yan M."/>
            <person name="Daum C."/>
            <person name="Ng V."/>
            <person name="Clum A."/>
            <person name="Steindorff A."/>
            <person name="Ohm R.A."/>
            <person name="Martin F."/>
            <person name="Silar P."/>
            <person name="Natvig D.O."/>
            <person name="Lalanne C."/>
            <person name="Gautier V."/>
            <person name="Ament-Velasquez S.L."/>
            <person name="Kruys A."/>
            <person name="Hutchinson M.I."/>
            <person name="Powell A.J."/>
            <person name="Barry K."/>
            <person name="Miller A.N."/>
            <person name="Grigoriev I.V."/>
            <person name="Debuchy R."/>
            <person name="Gladieux P."/>
            <person name="Hiltunen Thoren M."/>
            <person name="Johannesson H."/>
        </authorList>
    </citation>
    <scope>NUCLEOTIDE SEQUENCE</scope>
    <source>
        <strain evidence="2">FGSC 1904</strain>
    </source>
</reference>
<reference evidence="2" key="2">
    <citation type="submission" date="2023-07" db="EMBL/GenBank/DDBJ databases">
        <authorList>
            <consortium name="Lawrence Berkeley National Laboratory"/>
            <person name="Haridas S."/>
            <person name="Hensen N."/>
            <person name="Bonometti L."/>
            <person name="Westerberg I."/>
            <person name="Brannstrom I.O."/>
            <person name="Guillou S."/>
            <person name="Cros-Aarteil S."/>
            <person name="Calhoun S."/>
            <person name="Kuo A."/>
            <person name="Mondo S."/>
            <person name="Pangilinan J."/>
            <person name="Riley R."/>
            <person name="LaButti K."/>
            <person name="Andreopoulos B."/>
            <person name="Lipzen A."/>
            <person name="Chen C."/>
            <person name="Yanf M."/>
            <person name="Daum C."/>
            <person name="Ng V."/>
            <person name="Clum A."/>
            <person name="Steindorff A."/>
            <person name="Ohm R."/>
            <person name="Martin F."/>
            <person name="Silar P."/>
            <person name="Natvig D."/>
            <person name="Lalanne C."/>
            <person name="Gautier V."/>
            <person name="Ament-velasquez S.L."/>
            <person name="Kruys A."/>
            <person name="Hutchinson M.I."/>
            <person name="Powell A.J."/>
            <person name="Barry K."/>
            <person name="Miller A.N."/>
            <person name="Grigoriev I.V."/>
            <person name="Debuchy R."/>
            <person name="Gladieux P."/>
            <person name="Thoren M.H."/>
            <person name="Johannesson H."/>
        </authorList>
    </citation>
    <scope>NUCLEOTIDE SEQUENCE</scope>
    <source>
        <strain evidence="2">FGSC 1904</strain>
    </source>
</reference>
<feature type="compositionally biased region" description="Polar residues" evidence="1">
    <location>
        <begin position="100"/>
        <end position="112"/>
    </location>
</feature>
<accession>A0AAE0PAS6</accession>
<dbReference type="EMBL" id="JAUTDP010000009">
    <property type="protein sequence ID" value="KAK3396521.1"/>
    <property type="molecule type" value="Genomic_DNA"/>
</dbReference>
<evidence type="ECO:0000313" key="2">
    <source>
        <dbReference type="EMBL" id="KAK3396521.1"/>
    </source>
</evidence>
<evidence type="ECO:0000313" key="3">
    <source>
        <dbReference type="Proteomes" id="UP001281003"/>
    </source>
</evidence>
<protein>
    <submittedName>
        <fullName evidence="2">Uncharacterized protein</fullName>
    </submittedName>
</protein>
<comment type="caution">
    <text evidence="2">The sequence shown here is derived from an EMBL/GenBank/DDBJ whole genome shotgun (WGS) entry which is preliminary data.</text>
</comment>
<feature type="compositionally biased region" description="Polar residues" evidence="1">
    <location>
        <begin position="121"/>
        <end position="141"/>
    </location>
</feature>
<organism evidence="2 3">
    <name type="scientific">Sordaria brevicollis</name>
    <dbReference type="NCBI Taxonomy" id="83679"/>
    <lineage>
        <taxon>Eukaryota</taxon>
        <taxon>Fungi</taxon>
        <taxon>Dikarya</taxon>
        <taxon>Ascomycota</taxon>
        <taxon>Pezizomycotina</taxon>
        <taxon>Sordariomycetes</taxon>
        <taxon>Sordariomycetidae</taxon>
        <taxon>Sordariales</taxon>
        <taxon>Sordariaceae</taxon>
        <taxon>Sordaria</taxon>
    </lineage>
</organism>
<feature type="region of interest" description="Disordered" evidence="1">
    <location>
        <begin position="100"/>
        <end position="152"/>
    </location>
</feature>
<sequence>MCLDIARNGFVKRATTQRPFARMFGLAVSKFADILDWFRFLDPSTPVAPEHASGHSYRSCATQTSDDFQATPAVLEFFTSRLEHLTEFFDAGLQSVMSPFAGNTQQSSTSSPVAVHAPQTPVRQRSSTVSTQHQQTKSASPFSIFDSDGEAA</sequence>
<dbReference type="Proteomes" id="UP001281003">
    <property type="component" value="Unassembled WGS sequence"/>
</dbReference>
<name>A0AAE0PAS6_SORBR</name>
<keyword evidence="3" id="KW-1185">Reference proteome</keyword>
<gene>
    <name evidence="2" type="ORF">B0T20DRAFT_274249</name>
</gene>
<evidence type="ECO:0000256" key="1">
    <source>
        <dbReference type="SAM" id="MobiDB-lite"/>
    </source>
</evidence>
<proteinExistence type="predicted"/>